<dbReference type="GO" id="GO:0006790">
    <property type="term" value="P:sulfur compound metabolic process"/>
    <property type="evidence" value="ECO:0007669"/>
    <property type="project" value="TreeGrafter"/>
</dbReference>
<sequence>MRTRIKYFIVLLLIAVLVIIEKENHVISRVTEKLSENSISGKVFSHNEPNSRTMGSQNSSSSTAAVSMTSDRSSPRPRADRNGTVRAARRLVPHQTNASSVPPKPSRKHIVLLTTTRTGSSFIGEFFNQHKGMFYLFEPFWHVERTVKLAGPYTASATALSIVYRDVLRQLLLCDVPSLGGFLEPPPQEHVTGALFRRGSSQALCEEPACGGGAGGRASSSSSSSTGSTRERFPCRMRRCEALNLTLAAQACLLREHVAIKTVRIRNLPTLRAVVDDPRLDVKIIQLVRDPRAVLASRMVAMPGQYEAWEKWKLTGAKPDDLDISRIKNTCDNMKITAEMGWSGGQWLRGRYMLARYEDVSREPLAKAQEMYRFAGVNMDASVVRWIERNTRATEPMVAVKRVLDIGDVFSTARNSAKQAERWRLSIPFAFVQVVQEVCAPTLRMFGYRLATSALDLANMNVSLVEEHILGVPT</sequence>
<organism evidence="5 7">
    <name type="scientific">Petromyzon marinus</name>
    <name type="common">Sea lamprey</name>
    <dbReference type="NCBI Taxonomy" id="7757"/>
    <lineage>
        <taxon>Eukaryota</taxon>
        <taxon>Metazoa</taxon>
        <taxon>Chordata</taxon>
        <taxon>Craniata</taxon>
        <taxon>Vertebrata</taxon>
        <taxon>Cyclostomata</taxon>
        <taxon>Hyperoartia</taxon>
        <taxon>Petromyzontiformes</taxon>
        <taxon>Petromyzontidae</taxon>
        <taxon>Petromyzon</taxon>
    </lineage>
</organism>
<feature type="chain" id="PRO_5044709270" description="Sulfotransferase" evidence="3">
    <location>
        <begin position="21"/>
        <end position="474"/>
    </location>
</feature>
<feature type="region of interest" description="Disordered" evidence="2">
    <location>
        <begin position="207"/>
        <end position="230"/>
    </location>
</feature>
<feature type="domain" description="Sulfotransferase" evidence="4">
    <location>
        <begin position="108"/>
        <end position="445"/>
    </location>
</feature>
<evidence type="ECO:0000259" key="4">
    <source>
        <dbReference type="Pfam" id="PF00685"/>
    </source>
</evidence>
<evidence type="ECO:0000313" key="6">
    <source>
        <dbReference type="RefSeq" id="XP_032805622.1"/>
    </source>
</evidence>
<dbReference type="AlphaFoldDB" id="A0AAJ7SVZ4"/>
<feature type="compositionally biased region" description="Low complexity" evidence="2">
    <location>
        <begin position="217"/>
        <end position="228"/>
    </location>
</feature>
<dbReference type="EC" id="2.8.2.-" evidence="1"/>
<proteinExistence type="inferred from homology"/>
<dbReference type="RefSeq" id="XP_032805623.1">
    <property type="nucleotide sequence ID" value="XM_032949732.1"/>
</dbReference>
<dbReference type="Pfam" id="PF00685">
    <property type="entry name" value="Sulfotransfer_1"/>
    <property type="match status" value="1"/>
</dbReference>
<dbReference type="GO" id="GO:0008459">
    <property type="term" value="F:chondroitin 6-sulfotransferase activity"/>
    <property type="evidence" value="ECO:0007669"/>
    <property type="project" value="TreeGrafter"/>
</dbReference>
<dbReference type="InterPro" id="IPR051135">
    <property type="entry name" value="Gal/GlcNAc/GalNAc_ST"/>
</dbReference>
<dbReference type="InterPro" id="IPR027417">
    <property type="entry name" value="P-loop_NTPase"/>
</dbReference>
<feature type="compositionally biased region" description="Low complexity" evidence="2">
    <location>
        <begin position="50"/>
        <end position="72"/>
    </location>
</feature>
<keyword evidence="5" id="KW-1185">Reference proteome</keyword>
<dbReference type="GO" id="GO:0006044">
    <property type="term" value="P:N-acetylglucosamine metabolic process"/>
    <property type="evidence" value="ECO:0007669"/>
    <property type="project" value="TreeGrafter"/>
</dbReference>
<evidence type="ECO:0000313" key="5">
    <source>
        <dbReference type="Proteomes" id="UP001318040"/>
    </source>
</evidence>
<feature type="compositionally biased region" description="Basic and acidic residues" evidence="2">
    <location>
        <begin position="73"/>
        <end position="83"/>
    </location>
</feature>
<name>A0AAJ7SVZ4_PETMA</name>
<gene>
    <name evidence="6 7" type="primary">LOC116940237</name>
</gene>
<dbReference type="InterPro" id="IPR000863">
    <property type="entry name" value="Sulfotransferase_dom"/>
</dbReference>
<protein>
    <recommendedName>
        <fullName evidence="1">Sulfotransferase</fullName>
        <ecNumber evidence="1">2.8.2.-</ecNumber>
    </recommendedName>
</protein>
<reference evidence="6 7" key="1">
    <citation type="submission" date="2025-04" db="UniProtKB">
        <authorList>
            <consortium name="RefSeq"/>
        </authorList>
    </citation>
    <scope>IDENTIFICATION</scope>
    <source>
        <tissue evidence="6 7">Sperm</tissue>
    </source>
</reference>
<feature type="region of interest" description="Disordered" evidence="2">
    <location>
        <begin position="41"/>
        <end position="105"/>
    </location>
</feature>
<dbReference type="PANTHER" id="PTHR10704:SF60">
    <property type="entry name" value="CARBOHYDRATE SULFOTRANSFERASE 3"/>
    <property type="match status" value="1"/>
</dbReference>
<dbReference type="KEGG" id="pmrn:116940237"/>
<keyword evidence="1" id="KW-0808">Transferase</keyword>
<evidence type="ECO:0000256" key="3">
    <source>
        <dbReference type="SAM" id="SignalP"/>
    </source>
</evidence>
<evidence type="ECO:0000256" key="2">
    <source>
        <dbReference type="SAM" id="MobiDB-lite"/>
    </source>
</evidence>
<dbReference type="RefSeq" id="XP_032805622.1">
    <property type="nucleotide sequence ID" value="XM_032949731.1"/>
</dbReference>
<accession>A0AAJ7SVZ4</accession>
<evidence type="ECO:0000256" key="1">
    <source>
        <dbReference type="RuleBase" id="RU361155"/>
    </source>
</evidence>
<feature type="signal peptide" evidence="3">
    <location>
        <begin position="1"/>
        <end position="20"/>
    </location>
</feature>
<dbReference type="PANTHER" id="PTHR10704">
    <property type="entry name" value="CARBOHYDRATE SULFOTRANSFERASE"/>
    <property type="match status" value="1"/>
</dbReference>
<dbReference type="Proteomes" id="UP001318040">
    <property type="component" value="Chromosome 8"/>
</dbReference>
<dbReference type="GO" id="GO:0001517">
    <property type="term" value="F:N-acetylglucosamine 6-O-sulfotransferase activity"/>
    <property type="evidence" value="ECO:0007669"/>
    <property type="project" value="TreeGrafter"/>
</dbReference>
<keyword evidence="3" id="KW-0732">Signal</keyword>
<dbReference type="GeneID" id="116940237"/>
<evidence type="ECO:0000313" key="7">
    <source>
        <dbReference type="RefSeq" id="XP_032805623.1"/>
    </source>
</evidence>
<dbReference type="SUPFAM" id="SSF52540">
    <property type="entry name" value="P-loop containing nucleoside triphosphate hydrolases"/>
    <property type="match status" value="1"/>
</dbReference>
<comment type="similarity">
    <text evidence="1">Belongs to the sulfotransferase 1 family.</text>
</comment>
<dbReference type="Gene3D" id="3.40.50.300">
    <property type="entry name" value="P-loop containing nucleotide triphosphate hydrolases"/>
    <property type="match status" value="1"/>
</dbReference>